<dbReference type="GO" id="GO:0043021">
    <property type="term" value="F:ribonucleoprotein complex binding"/>
    <property type="evidence" value="ECO:0007669"/>
    <property type="project" value="UniProtKB-UniRule"/>
</dbReference>
<dbReference type="InterPro" id="IPR001680">
    <property type="entry name" value="WD40_rpt"/>
</dbReference>
<feature type="compositionally biased region" description="Acidic residues" evidence="8">
    <location>
        <begin position="21"/>
        <end position="54"/>
    </location>
</feature>
<evidence type="ECO:0000256" key="1">
    <source>
        <dbReference type="ARBA" id="ARBA00022517"/>
    </source>
</evidence>
<feature type="repeat" description="WD" evidence="7">
    <location>
        <begin position="431"/>
        <end position="465"/>
    </location>
</feature>
<dbReference type="InterPro" id="IPR036322">
    <property type="entry name" value="WD40_repeat_dom_sf"/>
</dbReference>
<dbReference type="InterPro" id="IPR015943">
    <property type="entry name" value="WD40/YVTN_repeat-like_dom_sf"/>
</dbReference>
<dbReference type="AlphaFoldDB" id="A0A9N8DXF8"/>
<dbReference type="GO" id="GO:0030687">
    <property type="term" value="C:preribosome, large subunit precursor"/>
    <property type="evidence" value="ECO:0007669"/>
    <property type="project" value="UniProtKB-UniRule"/>
</dbReference>
<dbReference type="InterPro" id="IPR012953">
    <property type="entry name" value="BOP1_N_dom"/>
</dbReference>
<feature type="compositionally biased region" description="Basic and acidic residues" evidence="8">
    <location>
        <begin position="315"/>
        <end position="348"/>
    </location>
</feature>
<keyword evidence="1 6" id="KW-0690">Ribosome biogenesis</keyword>
<feature type="compositionally biased region" description="Polar residues" evidence="8">
    <location>
        <begin position="96"/>
        <end position="111"/>
    </location>
</feature>
<sequence length="792" mass="88816">MSKDADSDDEESSEPSVYDSLDGEEESDSDAEESDNSEDEFEDQGSSDEEDDLKEEQQKPDADVSKLDLEDNLESAYEKSRKISSKQGTEKRAKPGTSSTDAATLTHTDNLSSDDEDEDGTTNRIGRVPIHWYSDYEHIGYDAHGNKTMKSASLEEGDRLDQAISNADNREQNRFVVHDVLNDKSVALTTRQLELIRRIQSGAYAHPEFDGNPDYVDYFSSIPEVSGLNTNRTEPKARFQPSQWEKLQVDRMLEKLERGDINMDYLAGKVRDMNDVRKKRGEDSKQPYLVWTGAEEDELNMRKGPQAIPPPKVEPPGHAESYRPPDEYLPTEEEKKEWEDMDTQERPHGRLVPKKFPNLRSVGAYEHAVTETFERCLDLYLCPRQLKRRLNIDPESLVPKLPKASDLRPFPTAKCIEYRDEPEEGQDAPFVRCLSPSPDGQFLASGASDGFVRLWEVQTGRLLRKWNLSKLIRENGFPGENDNDPPKPVVCLQWNPNRRHHCLVASVAVCVVVIATGTAGAEDAEITAALLSAARKGGHVTNERAAKAVKWKAVDSHTGDPVSAADSLSGPVALVCTNRDVTSVRWHSKGDYFVTVSPKAQSAAVLIHQLSKGNSQQPFSKTKGEAHLACFHPTRPFLFVSSQHHVRVYHLVKQAMVKRLVSGCKWISSIDVHPSGDHLIVGSLDRRLLWFDLDLSSNPFKTLKYHERGLRSVQYHSKHPLMASSSDDGSIHVFHCMVYSDLMKNPLIVPVKILKGHTVTKKMGVLAVAFHPTQPWLFSGGADGRIFLFQDV</sequence>
<gene>
    <name evidence="10" type="ORF">SEMRO_345_G122580.1</name>
</gene>
<reference evidence="10" key="1">
    <citation type="submission" date="2020-06" db="EMBL/GenBank/DDBJ databases">
        <authorList>
            <consortium name="Plant Systems Biology data submission"/>
        </authorList>
    </citation>
    <scope>NUCLEOTIDE SEQUENCE</scope>
    <source>
        <strain evidence="10">D6</strain>
    </source>
</reference>
<dbReference type="Pfam" id="PF00400">
    <property type="entry name" value="WD40"/>
    <property type="match status" value="4"/>
</dbReference>
<evidence type="ECO:0000256" key="6">
    <source>
        <dbReference type="HAMAP-Rule" id="MF_03027"/>
    </source>
</evidence>
<evidence type="ECO:0000256" key="2">
    <source>
        <dbReference type="ARBA" id="ARBA00022552"/>
    </source>
</evidence>
<evidence type="ECO:0000256" key="4">
    <source>
        <dbReference type="ARBA" id="ARBA00022737"/>
    </source>
</evidence>
<dbReference type="PANTHER" id="PTHR17605:SF0">
    <property type="entry name" value="RIBOSOME BIOGENESIS PROTEIN BOP1"/>
    <property type="match status" value="1"/>
</dbReference>
<feature type="compositionally biased region" description="Basic and acidic residues" evidence="8">
    <location>
        <begin position="55"/>
        <end position="69"/>
    </location>
</feature>
<evidence type="ECO:0000256" key="3">
    <source>
        <dbReference type="ARBA" id="ARBA00022574"/>
    </source>
</evidence>
<dbReference type="GO" id="GO:0000466">
    <property type="term" value="P:maturation of 5.8S rRNA from tricistronic rRNA transcript (SSU-rRNA, 5.8S rRNA, LSU-rRNA)"/>
    <property type="evidence" value="ECO:0007669"/>
    <property type="project" value="UniProtKB-UniRule"/>
</dbReference>
<dbReference type="GO" id="GO:0005654">
    <property type="term" value="C:nucleoplasm"/>
    <property type="evidence" value="ECO:0007669"/>
    <property type="project" value="UniProtKB-SubCell"/>
</dbReference>
<dbReference type="SMART" id="SM00320">
    <property type="entry name" value="WD40"/>
    <property type="match status" value="6"/>
</dbReference>
<name>A0A9N8DXF8_9STRA</name>
<dbReference type="PROSITE" id="PS00678">
    <property type="entry name" value="WD_REPEATS_1"/>
    <property type="match status" value="1"/>
</dbReference>
<dbReference type="EMBL" id="CAICTM010000344">
    <property type="protein sequence ID" value="CAB9508400.1"/>
    <property type="molecule type" value="Genomic_DNA"/>
</dbReference>
<organism evidence="10 11">
    <name type="scientific">Seminavis robusta</name>
    <dbReference type="NCBI Taxonomy" id="568900"/>
    <lineage>
        <taxon>Eukaryota</taxon>
        <taxon>Sar</taxon>
        <taxon>Stramenopiles</taxon>
        <taxon>Ochrophyta</taxon>
        <taxon>Bacillariophyta</taxon>
        <taxon>Bacillariophyceae</taxon>
        <taxon>Bacillariophycidae</taxon>
        <taxon>Naviculales</taxon>
        <taxon>Naviculaceae</taxon>
        <taxon>Seminavis</taxon>
    </lineage>
</organism>
<evidence type="ECO:0000313" key="10">
    <source>
        <dbReference type="EMBL" id="CAB9508400.1"/>
    </source>
</evidence>
<comment type="subcellular location">
    <subcellularLocation>
        <location evidence="6">Nucleus</location>
        <location evidence="6">Nucleolus</location>
    </subcellularLocation>
    <subcellularLocation>
        <location evidence="6">Nucleus</location>
        <location evidence="6">Nucleoplasm</location>
    </subcellularLocation>
</comment>
<evidence type="ECO:0000256" key="7">
    <source>
        <dbReference type="PROSITE-ProRule" id="PRU00221"/>
    </source>
</evidence>
<dbReference type="Gene3D" id="2.130.10.10">
    <property type="entry name" value="YVTN repeat-like/Quinoprotein amine dehydrogenase"/>
    <property type="match status" value="1"/>
</dbReference>
<comment type="similarity">
    <text evidence="6">Belongs to the WD repeat BOP1/ERB1 family.</text>
</comment>
<dbReference type="Proteomes" id="UP001153069">
    <property type="component" value="Unassembled WGS sequence"/>
</dbReference>
<feature type="region of interest" description="Disordered" evidence="8">
    <location>
        <begin position="301"/>
        <end position="352"/>
    </location>
</feature>
<evidence type="ECO:0000259" key="9">
    <source>
        <dbReference type="SMART" id="SM01035"/>
    </source>
</evidence>
<dbReference type="Pfam" id="PF08145">
    <property type="entry name" value="BOP1NT"/>
    <property type="match status" value="1"/>
</dbReference>
<feature type="domain" description="BOP1 N-terminal" evidence="9">
    <location>
        <begin position="133"/>
        <end position="411"/>
    </location>
</feature>
<dbReference type="GO" id="GO:0070545">
    <property type="term" value="C:PeBoW complex"/>
    <property type="evidence" value="ECO:0007669"/>
    <property type="project" value="TreeGrafter"/>
</dbReference>
<feature type="compositionally biased region" description="Acidic residues" evidence="8">
    <location>
        <begin position="1"/>
        <end position="13"/>
    </location>
</feature>
<comment type="caution">
    <text evidence="10">The sequence shown here is derived from an EMBL/GenBank/DDBJ whole genome shotgun (WGS) entry which is preliminary data.</text>
</comment>
<accession>A0A9N8DXF8</accession>
<feature type="region of interest" description="Disordered" evidence="8">
    <location>
        <begin position="1"/>
        <end position="124"/>
    </location>
</feature>
<dbReference type="PANTHER" id="PTHR17605">
    <property type="entry name" value="RIBOSOME BIOGENESIS PROTEIN BOP1 BLOCK OF PROLIFERATION 1 PROTEIN"/>
    <property type="match status" value="1"/>
</dbReference>
<evidence type="ECO:0000256" key="5">
    <source>
        <dbReference type="ARBA" id="ARBA00023242"/>
    </source>
</evidence>
<dbReference type="FunFam" id="2.130.10.10:FF:000576">
    <property type="entry name" value="Ribosome biogenesis protein ERB1"/>
    <property type="match status" value="1"/>
</dbReference>
<dbReference type="GO" id="GO:0000463">
    <property type="term" value="P:maturation of LSU-rRNA from tricistronic rRNA transcript (SSU-rRNA, 5.8S rRNA, LSU-rRNA)"/>
    <property type="evidence" value="ECO:0007669"/>
    <property type="project" value="UniProtKB-UniRule"/>
</dbReference>
<keyword evidence="3 7" id="KW-0853">WD repeat</keyword>
<comment type="function">
    <text evidence="6">Required for maturation of ribosomal RNAs and formation of the large ribosomal subunit.</text>
</comment>
<proteinExistence type="inferred from homology"/>
<dbReference type="InterPro" id="IPR019775">
    <property type="entry name" value="WD40_repeat_CS"/>
</dbReference>
<dbReference type="InterPro" id="IPR028598">
    <property type="entry name" value="BOP1/Erb1"/>
</dbReference>
<dbReference type="SMART" id="SM01035">
    <property type="entry name" value="BOP1NT"/>
    <property type="match status" value="1"/>
</dbReference>
<dbReference type="HAMAP" id="MF_03027">
    <property type="entry name" value="BOP1"/>
    <property type="match status" value="1"/>
</dbReference>
<evidence type="ECO:0000313" key="11">
    <source>
        <dbReference type="Proteomes" id="UP001153069"/>
    </source>
</evidence>
<dbReference type="PROSITE" id="PS50294">
    <property type="entry name" value="WD_REPEATS_REGION"/>
    <property type="match status" value="1"/>
</dbReference>
<keyword evidence="11" id="KW-1185">Reference proteome</keyword>
<evidence type="ECO:0000256" key="8">
    <source>
        <dbReference type="SAM" id="MobiDB-lite"/>
    </source>
</evidence>
<keyword evidence="5 6" id="KW-0539">Nucleus</keyword>
<keyword evidence="4" id="KW-0677">Repeat</keyword>
<dbReference type="OrthoDB" id="5571054at2759"/>
<dbReference type="PROSITE" id="PS50082">
    <property type="entry name" value="WD_REPEATS_2"/>
    <property type="match status" value="1"/>
</dbReference>
<dbReference type="SUPFAM" id="SSF50978">
    <property type="entry name" value="WD40 repeat-like"/>
    <property type="match status" value="1"/>
</dbReference>
<protein>
    <recommendedName>
        <fullName evidence="6">Ribosome biogenesis protein BOP1 homolog</fullName>
    </recommendedName>
</protein>
<keyword evidence="2 6" id="KW-0698">rRNA processing</keyword>